<organism evidence="4 5">
    <name type="scientific">Brassica campestris</name>
    <name type="common">Field mustard</name>
    <dbReference type="NCBI Taxonomy" id="3711"/>
    <lineage>
        <taxon>Eukaryota</taxon>
        <taxon>Viridiplantae</taxon>
        <taxon>Streptophyta</taxon>
        <taxon>Embryophyta</taxon>
        <taxon>Tracheophyta</taxon>
        <taxon>Spermatophyta</taxon>
        <taxon>Magnoliopsida</taxon>
        <taxon>eudicotyledons</taxon>
        <taxon>Gunneridae</taxon>
        <taxon>Pentapetalae</taxon>
        <taxon>rosids</taxon>
        <taxon>malvids</taxon>
        <taxon>Brassicales</taxon>
        <taxon>Brassicaceae</taxon>
        <taxon>Brassiceae</taxon>
        <taxon>Brassica</taxon>
    </lineage>
</organism>
<dbReference type="EMBL" id="CM010633">
    <property type="protein sequence ID" value="RID59674.1"/>
    <property type="molecule type" value="Genomic_DNA"/>
</dbReference>
<reference evidence="4 5" key="1">
    <citation type="submission" date="2018-06" db="EMBL/GenBank/DDBJ databases">
        <title>WGS assembly of Brassica rapa FPsc.</title>
        <authorList>
            <person name="Bowman J."/>
            <person name="Kohchi T."/>
            <person name="Yamato K."/>
            <person name="Jenkins J."/>
            <person name="Shu S."/>
            <person name="Ishizaki K."/>
            <person name="Yamaoka S."/>
            <person name="Nishihama R."/>
            <person name="Nakamura Y."/>
            <person name="Berger F."/>
            <person name="Adam C."/>
            <person name="Aki S."/>
            <person name="Althoff F."/>
            <person name="Araki T."/>
            <person name="Arteaga-Vazquez M."/>
            <person name="Balasubrmanian S."/>
            <person name="Bauer D."/>
            <person name="Boehm C."/>
            <person name="Briginshaw L."/>
            <person name="Caballero-Perez J."/>
            <person name="Catarino B."/>
            <person name="Chen F."/>
            <person name="Chiyoda S."/>
            <person name="Chovatia M."/>
            <person name="Davies K."/>
            <person name="Delmans M."/>
            <person name="Demura T."/>
            <person name="Dierschke T."/>
            <person name="Dolan L."/>
            <person name="Dorantes-Acosta A."/>
            <person name="Eklund D."/>
            <person name="Florent S."/>
            <person name="Flores-Sandoval E."/>
            <person name="Fujiyama A."/>
            <person name="Fukuzawa H."/>
            <person name="Galik B."/>
            <person name="Grimanelli D."/>
            <person name="Grimwood J."/>
            <person name="Grossniklaus U."/>
            <person name="Hamada T."/>
            <person name="Haseloff J."/>
            <person name="Hetherington A."/>
            <person name="Higo A."/>
            <person name="Hirakawa Y."/>
            <person name="Hundley H."/>
            <person name="Ikeda Y."/>
            <person name="Inoue K."/>
            <person name="Inoue S."/>
            <person name="Ishida S."/>
            <person name="Jia Q."/>
            <person name="Kakita M."/>
            <person name="Kanazawa T."/>
            <person name="Kawai Y."/>
            <person name="Kawashima T."/>
            <person name="Kennedy M."/>
            <person name="Kinose K."/>
            <person name="Kinoshita T."/>
            <person name="Kohara Y."/>
            <person name="Koide E."/>
            <person name="Komatsu K."/>
            <person name="Kopischke S."/>
            <person name="Kubo M."/>
            <person name="Kyozuka J."/>
            <person name="Lagercrantz U."/>
            <person name="Lin S."/>
            <person name="Lindquist E."/>
            <person name="Lipzen A."/>
            <person name="Lu C."/>
            <person name="Luna E."/>
            <person name="Martienssen R."/>
            <person name="Minamino N."/>
            <person name="Mizutani M."/>
            <person name="Mizutani M."/>
            <person name="Mochizuki N."/>
            <person name="Monte I."/>
            <person name="Mosher R."/>
            <person name="Nagasaki H."/>
            <person name="Nakagami H."/>
            <person name="Naramoto S."/>
            <person name="Nishitani K."/>
            <person name="Ohtani M."/>
            <person name="Okamoto T."/>
            <person name="Okumura M."/>
            <person name="Phillips J."/>
            <person name="Pollak B."/>
            <person name="Reinders A."/>
            <person name="Roevekamp M."/>
            <person name="Sano R."/>
            <person name="Sawa S."/>
            <person name="Schmid M."/>
            <person name="Shirakawa M."/>
            <person name="Solano R."/>
            <person name="Spunde A."/>
            <person name="Suetsugu N."/>
            <person name="Sugano S."/>
            <person name="Sugiyama A."/>
            <person name="Sun R."/>
            <person name="Suzuki Y."/>
            <person name="Takenaka M."/>
            <person name="Takezawa D."/>
            <person name="Tomogane H."/>
            <person name="Tsuzuki M."/>
            <person name="Ueda T."/>
            <person name="Umeda M."/>
            <person name="Ward J."/>
            <person name="Watanabe Y."/>
            <person name="Yazaki K."/>
            <person name="Yokoyama R."/>
            <person name="Yoshitake Y."/>
            <person name="Yotsui I."/>
            <person name="Zachgo S."/>
            <person name="Schmutz J."/>
        </authorList>
    </citation>
    <scope>NUCLEOTIDE SEQUENCE [LARGE SCALE GENOMIC DNA]</scope>
    <source>
        <strain evidence="5">cv. B-3</strain>
    </source>
</reference>
<feature type="compositionally biased region" description="Polar residues" evidence="3">
    <location>
        <begin position="124"/>
        <end position="136"/>
    </location>
</feature>
<sequence length="200" mass="22420">MESKPSGPVVLTAEEESVLKEGIYLELSQWTAMKAAVDNGWGGRDSHEKANRTLSTVVDYFIHLKDPTTGFDGLADILENGLYELNTVADDGSLEEVTETLLVWYYECLEGNYQRLEKLRATSSQRRASVVKVSNGNDEDDEESDDDDEDEDTNMNDDQTTDMMVDASEQKPEAMPVDEPIADDGWTTVPCRKNKGKRRN</sequence>
<feature type="compositionally biased region" description="Acidic residues" evidence="3">
    <location>
        <begin position="137"/>
        <end position="155"/>
    </location>
</feature>
<evidence type="ECO:0000313" key="5">
    <source>
        <dbReference type="Proteomes" id="UP000264353"/>
    </source>
</evidence>
<keyword evidence="2" id="KW-0698">rRNA processing</keyword>
<dbReference type="PANTHER" id="PTHR21250">
    <property type="entry name" value="PRE-RRNA-PROCESSING PROTEIN TSR2 HOMOLOG"/>
    <property type="match status" value="1"/>
</dbReference>
<evidence type="ECO:0000256" key="2">
    <source>
        <dbReference type="ARBA" id="ARBA00022552"/>
    </source>
</evidence>
<dbReference type="Pfam" id="PF10273">
    <property type="entry name" value="WGG"/>
    <property type="match status" value="1"/>
</dbReference>
<feature type="region of interest" description="Disordered" evidence="3">
    <location>
        <begin position="124"/>
        <end position="200"/>
    </location>
</feature>
<evidence type="ECO:0000256" key="3">
    <source>
        <dbReference type="SAM" id="MobiDB-lite"/>
    </source>
</evidence>
<dbReference type="GO" id="GO:0006364">
    <property type="term" value="P:rRNA processing"/>
    <property type="evidence" value="ECO:0007669"/>
    <property type="project" value="UniProtKB-KW"/>
</dbReference>
<protein>
    <recommendedName>
        <fullName evidence="6">Pre-rRNA-processing protein TSR2 homolog</fullName>
    </recommendedName>
</protein>
<dbReference type="Proteomes" id="UP000264353">
    <property type="component" value="Chromosome A6"/>
</dbReference>
<gene>
    <name evidence="4" type="ORF">BRARA_F02888</name>
</gene>
<accession>A0A397Z678</accession>
<dbReference type="AlphaFoldDB" id="A0A397Z678"/>
<comment type="similarity">
    <text evidence="1">Belongs to the TSR2 family.</text>
</comment>
<feature type="compositionally biased region" description="Low complexity" evidence="3">
    <location>
        <begin position="156"/>
        <end position="166"/>
    </location>
</feature>
<proteinExistence type="inferred from homology"/>
<evidence type="ECO:0000256" key="1">
    <source>
        <dbReference type="ARBA" id="ARBA00006524"/>
    </source>
</evidence>
<name>A0A397Z678_BRACM</name>
<dbReference type="InterPro" id="IPR019398">
    <property type="entry name" value="Pre-rRNA_process_TSR2"/>
</dbReference>
<evidence type="ECO:0008006" key="6">
    <source>
        <dbReference type="Google" id="ProtNLM"/>
    </source>
</evidence>
<evidence type="ECO:0000313" key="4">
    <source>
        <dbReference type="EMBL" id="RID59674.1"/>
    </source>
</evidence>